<name>A0A7S3VHQ9_DUNTE</name>
<dbReference type="EMBL" id="HBIP01001845">
    <property type="protein sequence ID" value="CAE0485739.1"/>
    <property type="molecule type" value="Transcribed_RNA"/>
</dbReference>
<dbReference type="AlphaFoldDB" id="A0A7S3VHQ9"/>
<accession>A0A7S3VHQ9</accession>
<proteinExistence type="predicted"/>
<gene>
    <name evidence="3" type="ORF">DTER00134_LOCUS778</name>
</gene>
<evidence type="ECO:0000256" key="1">
    <source>
        <dbReference type="SAM" id="MobiDB-lite"/>
    </source>
</evidence>
<feature type="chain" id="PRO_5031245889" evidence="2">
    <location>
        <begin position="36"/>
        <end position="115"/>
    </location>
</feature>
<evidence type="ECO:0000256" key="2">
    <source>
        <dbReference type="SAM" id="SignalP"/>
    </source>
</evidence>
<protein>
    <submittedName>
        <fullName evidence="3">Uncharacterized protein</fullName>
    </submittedName>
</protein>
<reference evidence="3" key="1">
    <citation type="submission" date="2021-01" db="EMBL/GenBank/DDBJ databases">
        <authorList>
            <person name="Corre E."/>
            <person name="Pelletier E."/>
            <person name="Niang G."/>
            <person name="Scheremetjew M."/>
            <person name="Finn R."/>
            <person name="Kale V."/>
            <person name="Holt S."/>
            <person name="Cochrane G."/>
            <person name="Meng A."/>
            <person name="Brown T."/>
            <person name="Cohen L."/>
        </authorList>
    </citation>
    <scope>NUCLEOTIDE SEQUENCE</scope>
    <source>
        <strain evidence="3">CCMP1320</strain>
    </source>
</reference>
<feature type="signal peptide" evidence="2">
    <location>
        <begin position="1"/>
        <end position="35"/>
    </location>
</feature>
<evidence type="ECO:0000313" key="3">
    <source>
        <dbReference type="EMBL" id="CAE0485739.1"/>
    </source>
</evidence>
<keyword evidence="2" id="KW-0732">Signal</keyword>
<feature type="region of interest" description="Disordered" evidence="1">
    <location>
        <begin position="87"/>
        <end position="115"/>
    </location>
</feature>
<sequence>MVLMDMRPLQLRSTKATMMLMFICFVLSLAARVESDAPVSLPAMSSAPQLKISDVLGSEKAKRIEEELAALPPFPEKTKRIEEELAALPPFPDKHTQHHHGGPPHLELQDLHLDG</sequence>
<organism evidence="3">
    <name type="scientific">Dunaliella tertiolecta</name>
    <name type="common">Green alga</name>
    <dbReference type="NCBI Taxonomy" id="3047"/>
    <lineage>
        <taxon>Eukaryota</taxon>
        <taxon>Viridiplantae</taxon>
        <taxon>Chlorophyta</taxon>
        <taxon>core chlorophytes</taxon>
        <taxon>Chlorophyceae</taxon>
        <taxon>CS clade</taxon>
        <taxon>Chlamydomonadales</taxon>
        <taxon>Dunaliellaceae</taxon>
        <taxon>Dunaliella</taxon>
    </lineage>
</organism>